<keyword evidence="3" id="KW-0645">Protease</keyword>
<name>A0A6L7HDE2_BACAN</name>
<evidence type="ECO:0000313" key="3">
    <source>
        <dbReference type="EMBL" id="AAT29018.2"/>
    </source>
</evidence>
<geneLocation type="plasmid" evidence="3 4">
    <name>pXO2</name>
</geneLocation>
<evidence type="ECO:0000313" key="4">
    <source>
        <dbReference type="Proteomes" id="UP000000594"/>
    </source>
</evidence>
<dbReference type="PATRIC" id="fig|1392.230.peg.5932"/>
<keyword evidence="3" id="KW-0614">Plasmid</keyword>
<evidence type="ECO:0000256" key="1">
    <source>
        <dbReference type="SAM" id="Phobius"/>
    </source>
</evidence>
<dbReference type="GO" id="GO:0006508">
    <property type="term" value="P:proteolysis"/>
    <property type="evidence" value="ECO:0007669"/>
    <property type="project" value="UniProtKB-KW"/>
</dbReference>
<dbReference type="KEGG" id="bar:GBAA_pXO2_0088"/>
<feature type="transmembrane region" description="Helical" evidence="1">
    <location>
        <begin position="42"/>
        <end position="63"/>
    </location>
</feature>
<sequence>MNLLIAGGSITVSGNPDSVKMILLGIPIVIIQSFYEEILFRGYALGTLLCSTNVYVAILLNPIVFSVLHFNSPDYSGFIVFFIAYFAGVFFSILTLAYNNLWVAAGGHFIWNYTAAIFGDGGEGMLFDTYYSNKDITLWVSAVLLMILSILSFIVYKNQIIKINDEIKRKKRSLKQIISLSY</sequence>
<dbReference type="Pfam" id="PF02517">
    <property type="entry name" value="Rce1-like"/>
    <property type="match status" value="1"/>
</dbReference>
<keyword evidence="1" id="KW-0472">Membrane</keyword>
<feature type="transmembrane region" description="Helical" evidence="1">
    <location>
        <begin position="101"/>
        <end position="118"/>
    </location>
</feature>
<proteinExistence type="predicted"/>
<organism evidence="3 4">
    <name type="scientific">Bacillus anthracis</name>
    <name type="common">anthrax bacterium</name>
    <dbReference type="NCBI Taxonomy" id="1392"/>
    <lineage>
        <taxon>Bacteria</taxon>
        <taxon>Bacillati</taxon>
        <taxon>Bacillota</taxon>
        <taxon>Bacilli</taxon>
        <taxon>Bacillales</taxon>
        <taxon>Bacillaceae</taxon>
        <taxon>Bacillus</taxon>
        <taxon>Bacillus cereus group</taxon>
    </lineage>
</organism>
<feature type="transmembrane region" description="Helical" evidence="1">
    <location>
        <begin position="75"/>
        <end position="94"/>
    </location>
</feature>
<dbReference type="AlphaFoldDB" id="A0A6L7HDE2"/>
<accession>Q6F020</accession>
<dbReference type="PANTHER" id="PTHR39430:SF1">
    <property type="entry name" value="PROTEASE"/>
    <property type="match status" value="1"/>
</dbReference>
<keyword evidence="1" id="KW-0812">Transmembrane</keyword>
<feature type="transmembrane region" description="Helical" evidence="1">
    <location>
        <begin position="138"/>
        <end position="156"/>
    </location>
</feature>
<dbReference type="KEGG" id="banh:HYU01_29400"/>
<reference evidence="3 4" key="1">
    <citation type="journal article" date="2009" name="J. Bacteriol.">
        <title>The complete genome sequence of Bacillus anthracis Ames 'Ancestor'.</title>
        <authorList>
            <person name="Ravel J."/>
            <person name="Jiang L."/>
            <person name="Stanley S.T."/>
            <person name="Wilson M.R."/>
            <person name="Decker R.S."/>
            <person name="Read T.D."/>
            <person name="Worsham P."/>
            <person name="Keim P.S."/>
            <person name="Salzberg S.L."/>
            <person name="Fraser-Liggett C.M."/>
            <person name="Rasko D.A."/>
        </authorList>
    </citation>
    <scope>NUCLEOTIDE SEQUENCE [LARGE SCALE GENOMIC DNA]</scope>
    <source>
        <strain evidence="4">Ames ancestor</strain>
        <plasmid evidence="4">pXO2</plasmid>
    </source>
</reference>
<dbReference type="GeneID" id="39682732"/>
<dbReference type="GO" id="GO:0004175">
    <property type="term" value="F:endopeptidase activity"/>
    <property type="evidence" value="ECO:0007669"/>
    <property type="project" value="UniProtKB-ARBA"/>
</dbReference>
<keyword evidence="3" id="KW-0378">Hydrolase</keyword>
<keyword evidence="4" id="KW-1185">Reference proteome</keyword>
<keyword evidence="1" id="KW-1133">Transmembrane helix</keyword>
<dbReference type="PANTHER" id="PTHR39430">
    <property type="entry name" value="MEMBRANE-ASSOCIATED PROTEASE-RELATED"/>
    <property type="match status" value="1"/>
</dbReference>
<dbReference type="Proteomes" id="UP000000594">
    <property type="component" value="Plasmid pXO2"/>
</dbReference>
<dbReference type="GeneID" id="45025379"/>
<evidence type="ECO:0000259" key="2">
    <source>
        <dbReference type="Pfam" id="PF02517"/>
    </source>
</evidence>
<dbReference type="InterPro" id="IPR003675">
    <property type="entry name" value="Rce1/LyrA-like_dom"/>
</dbReference>
<protein>
    <submittedName>
        <fullName evidence="3">Caax amino protease family protein</fullName>
    </submittedName>
</protein>
<gene>
    <name evidence="3" type="ordered locus">GBAA_pXO2_0088</name>
</gene>
<accession>A0A6L7HDE2</accession>
<feature type="domain" description="CAAX prenyl protease 2/Lysostaphin resistance protein A-like" evidence="2">
    <location>
        <begin position="21"/>
        <end position="113"/>
    </location>
</feature>
<dbReference type="RefSeq" id="WP_003162610.1">
    <property type="nucleotide sequence ID" value="NC_002146.1"/>
</dbReference>
<dbReference type="EMBL" id="AE017335">
    <property type="protein sequence ID" value="AAT29018.2"/>
    <property type="molecule type" value="Genomic_DNA"/>
</dbReference>
<dbReference type="GO" id="GO:0080120">
    <property type="term" value="P:CAAX-box protein maturation"/>
    <property type="evidence" value="ECO:0007669"/>
    <property type="project" value="UniProtKB-ARBA"/>
</dbReference>